<dbReference type="EMBL" id="JAFLEQ010000008">
    <property type="protein sequence ID" value="MBN9643759.1"/>
    <property type="molecule type" value="Genomic_DNA"/>
</dbReference>
<feature type="transmembrane region" description="Helical" evidence="9">
    <location>
        <begin position="410"/>
        <end position="432"/>
    </location>
</feature>
<feature type="transmembrane region" description="Helical" evidence="9">
    <location>
        <begin position="70"/>
        <end position="98"/>
    </location>
</feature>
<dbReference type="InterPro" id="IPR001750">
    <property type="entry name" value="ND/Mrp_TM"/>
</dbReference>
<dbReference type="GO" id="GO:0005886">
    <property type="term" value="C:plasma membrane"/>
    <property type="evidence" value="ECO:0007669"/>
    <property type="project" value="UniProtKB-SubCell"/>
</dbReference>
<feature type="transmembrane region" description="Helical" evidence="9">
    <location>
        <begin position="240"/>
        <end position="265"/>
    </location>
</feature>
<dbReference type="InterPro" id="IPR050586">
    <property type="entry name" value="CPA3_Na-H_Antiporter_D"/>
</dbReference>
<feature type="transmembrane region" description="Helical" evidence="9">
    <location>
        <begin position="193"/>
        <end position="219"/>
    </location>
</feature>
<evidence type="ECO:0000313" key="12">
    <source>
        <dbReference type="Proteomes" id="UP000664332"/>
    </source>
</evidence>
<dbReference type="RefSeq" id="WP_207278727.1">
    <property type="nucleotide sequence ID" value="NZ_JAFLEQ010000008.1"/>
</dbReference>
<dbReference type="AlphaFoldDB" id="A0A939ITE4"/>
<feature type="transmembrane region" description="Helical" evidence="9">
    <location>
        <begin position="134"/>
        <end position="153"/>
    </location>
</feature>
<dbReference type="GO" id="GO:0042773">
    <property type="term" value="P:ATP synthesis coupled electron transport"/>
    <property type="evidence" value="ECO:0007669"/>
    <property type="project" value="InterPro"/>
</dbReference>
<dbReference type="InterPro" id="IPR003918">
    <property type="entry name" value="NADH_UbQ_OxRdtase"/>
</dbReference>
<feature type="compositionally biased region" description="Basic and acidic residues" evidence="8">
    <location>
        <begin position="524"/>
        <end position="541"/>
    </location>
</feature>
<evidence type="ECO:0000256" key="5">
    <source>
        <dbReference type="ARBA" id="ARBA00022989"/>
    </source>
</evidence>
<feature type="transmembrane region" description="Helical" evidence="9">
    <location>
        <begin position="299"/>
        <end position="320"/>
    </location>
</feature>
<evidence type="ECO:0000256" key="6">
    <source>
        <dbReference type="ARBA" id="ARBA00023136"/>
    </source>
</evidence>
<dbReference type="GO" id="GO:0008137">
    <property type="term" value="F:NADH dehydrogenase (ubiquinone) activity"/>
    <property type="evidence" value="ECO:0007669"/>
    <property type="project" value="InterPro"/>
</dbReference>
<organism evidence="11 12">
    <name type="scientific">Corynebacterium mendelii</name>
    <dbReference type="NCBI Taxonomy" id="2765362"/>
    <lineage>
        <taxon>Bacteria</taxon>
        <taxon>Bacillati</taxon>
        <taxon>Actinomycetota</taxon>
        <taxon>Actinomycetes</taxon>
        <taxon>Mycobacteriales</taxon>
        <taxon>Corynebacteriaceae</taxon>
        <taxon>Corynebacterium</taxon>
    </lineage>
</organism>
<gene>
    <name evidence="11" type="ORF">JZY06_03850</name>
</gene>
<evidence type="ECO:0000256" key="9">
    <source>
        <dbReference type="SAM" id="Phobius"/>
    </source>
</evidence>
<accession>A0A939ITE4</accession>
<feature type="transmembrane region" description="Helical" evidence="9">
    <location>
        <begin position="110"/>
        <end position="128"/>
    </location>
</feature>
<evidence type="ECO:0000256" key="2">
    <source>
        <dbReference type="ARBA" id="ARBA00005346"/>
    </source>
</evidence>
<sequence length="541" mass="56774">MLDANTGPGFWLPLFVALPLLASAVCVLVPWKKVRDTIHIVIPAAMIIGGILLFQSTAAHGPVAESVGRYVGGIAIPFVADAFTAVMIVTTSVVALASNWFATSIGETKARFYPALALMLTAGVNGALMTADLFNLFVFIEVMLLPSYGLMAMTGSWARLAGGRTFVLVNLTTSTVLLVGVAFVYSVAGTANIAVLAGAAAGHGPLTAAMGLVVIALAVKAGTFPVHTWLPRTYPATSPAVMGLFSGLHTKVAVYALFRIYTVIFDLDDRWALLIVAVCCISMLVGGFAGLAEHSMRRILAYQMVNGMPFILVVLAFTSFDRERALAAGILYALHHMITVGCLVLAVGALEETYGTGMLSKLHGLARREPLIATIFVMGAFSIVGFPPFSGTWGKVFVVMAVAKQGHWTSWITIAVIVLASFGALLSMLRLWREVFWGKNLNPKRFPGDLLVPVKNALPAAALAMCSVAMFFGAGALAHITVTAAEGLTDISGYQRAVLGDHPDTAVGMSDVAAGAGIGDPDQAADHAGHTDATDHGKAGE</sequence>
<dbReference type="Pfam" id="PF00361">
    <property type="entry name" value="Proton_antipo_M"/>
    <property type="match status" value="1"/>
</dbReference>
<keyword evidence="12" id="KW-1185">Reference proteome</keyword>
<evidence type="ECO:0000256" key="4">
    <source>
        <dbReference type="ARBA" id="ARBA00022692"/>
    </source>
</evidence>
<feature type="transmembrane region" description="Helical" evidence="9">
    <location>
        <begin position="271"/>
        <end position="292"/>
    </location>
</feature>
<evidence type="ECO:0000256" key="1">
    <source>
        <dbReference type="ARBA" id="ARBA00004651"/>
    </source>
</evidence>
<keyword evidence="5 9" id="KW-1133">Transmembrane helix</keyword>
<keyword evidence="4 7" id="KW-0812">Transmembrane</keyword>
<evidence type="ECO:0000256" key="7">
    <source>
        <dbReference type="RuleBase" id="RU000320"/>
    </source>
</evidence>
<reference evidence="11" key="1">
    <citation type="submission" date="2021-03" db="EMBL/GenBank/DDBJ databases">
        <authorList>
            <person name="Sun Q."/>
        </authorList>
    </citation>
    <scope>NUCLEOTIDE SEQUENCE</scope>
    <source>
        <strain evidence="11">CCM 8862</strain>
    </source>
</reference>
<dbReference type="PANTHER" id="PTHR42703:SF1">
    <property type="entry name" value="NA(+)_H(+) ANTIPORTER SUBUNIT D1"/>
    <property type="match status" value="1"/>
</dbReference>
<name>A0A939ITE4_9CORY</name>
<feature type="region of interest" description="Disordered" evidence="8">
    <location>
        <begin position="520"/>
        <end position="541"/>
    </location>
</feature>
<feature type="transmembrane region" description="Helical" evidence="9">
    <location>
        <begin position="371"/>
        <end position="390"/>
    </location>
</feature>
<proteinExistence type="inferred from homology"/>
<comment type="caution">
    <text evidence="11">The sequence shown here is derived from an EMBL/GenBank/DDBJ whole genome shotgun (WGS) entry which is preliminary data.</text>
</comment>
<keyword evidence="6 9" id="KW-0472">Membrane</keyword>
<evidence type="ECO:0000313" key="11">
    <source>
        <dbReference type="EMBL" id="MBN9643759.1"/>
    </source>
</evidence>
<comment type="similarity">
    <text evidence="2">Belongs to the CPA3 antiporters (TC 2.A.63) subunit D family.</text>
</comment>
<feature type="transmembrane region" description="Helical" evidence="9">
    <location>
        <begin position="12"/>
        <end position="31"/>
    </location>
</feature>
<dbReference type="Proteomes" id="UP000664332">
    <property type="component" value="Unassembled WGS sequence"/>
</dbReference>
<dbReference type="PRINTS" id="PR01437">
    <property type="entry name" value="NUOXDRDTASE4"/>
</dbReference>
<comment type="subcellular location">
    <subcellularLocation>
        <location evidence="1">Cell membrane</location>
        <topology evidence="1">Multi-pass membrane protein</topology>
    </subcellularLocation>
    <subcellularLocation>
        <location evidence="7">Membrane</location>
        <topology evidence="7">Multi-pass membrane protein</topology>
    </subcellularLocation>
</comment>
<dbReference type="PANTHER" id="PTHR42703">
    <property type="entry name" value="NADH DEHYDROGENASE"/>
    <property type="match status" value="1"/>
</dbReference>
<feature type="transmembrane region" description="Helical" evidence="9">
    <location>
        <begin position="326"/>
        <end position="350"/>
    </location>
</feature>
<evidence type="ECO:0000259" key="10">
    <source>
        <dbReference type="Pfam" id="PF00361"/>
    </source>
</evidence>
<evidence type="ECO:0000256" key="3">
    <source>
        <dbReference type="ARBA" id="ARBA00022475"/>
    </source>
</evidence>
<feature type="transmembrane region" description="Helical" evidence="9">
    <location>
        <begin position="165"/>
        <end position="187"/>
    </location>
</feature>
<feature type="transmembrane region" description="Helical" evidence="9">
    <location>
        <begin position="38"/>
        <end position="58"/>
    </location>
</feature>
<keyword evidence="3" id="KW-1003">Cell membrane</keyword>
<feature type="domain" description="NADH:quinone oxidoreductase/Mrp antiporter transmembrane" evidence="10">
    <location>
        <begin position="132"/>
        <end position="413"/>
    </location>
</feature>
<evidence type="ECO:0000256" key="8">
    <source>
        <dbReference type="SAM" id="MobiDB-lite"/>
    </source>
</evidence>
<dbReference type="NCBIfam" id="NF006239">
    <property type="entry name" value="PRK08375.1-5"/>
    <property type="match status" value="1"/>
</dbReference>
<protein>
    <submittedName>
        <fullName evidence="11">Monovalent cation/H+ antiporter subunit D family protein</fullName>
    </submittedName>
</protein>